<dbReference type="AlphaFoldDB" id="J0PDV4"/>
<protein>
    <submittedName>
        <fullName evidence="1">Uncharacterized protein</fullName>
    </submittedName>
</protein>
<comment type="caution">
    <text evidence="1">The sequence shown here is derived from an EMBL/GenBank/DDBJ whole genome shotgun (WGS) entry which is preliminary data.</text>
</comment>
<organism evidence="1 2">
    <name type="scientific">Helicobacter pylori Hp H-34</name>
    <dbReference type="NCBI Taxonomy" id="992069"/>
    <lineage>
        <taxon>Bacteria</taxon>
        <taxon>Pseudomonadati</taxon>
        <taxon>Campylobacterota</taxon>
        <taxon>Epsilonproteobacteria</taxon>
        <taxon>Campylobacterales</taxon>
        <taxon>Helicobacteraceae</taxon>
        <taxon>Helicobacter</taxon>
    </lineage>
</organism>
<reference evidence="1 2" key="1">
    <citation type="journal article" date="2013" name="Pathog. Dis.">
        <title>Genome sequences of 65 Helicobacter pylori strains isolated from asymptomatic individuals and patients with gastric cancer, peptic ulcer disease, or gastritis.</title>
        <authorList>
            <person name="Blanchard T.G."/>
            <person name="Czinn S.J."/>
            <person name="Correa P."/>
            <person name="Nakazawa T."/>
            <person name="Keelan M."/>
            <person name="Morningstar L."/>
            <person name="Santana-Cruz I."/>
            <person name="Maroo A."/>
            <person name="McCracken C."/>
            <person name="Shefchek K."/>
            <person name="Daugherty S."/>
            <person name="Song Y."/>
            <person name="Fraser C.M."/>
            <person name="Fricke W.F."/>
        </authorList>
    </citation>
    <scope>NUCLEOTIDE SEQUENCE [LARGE SCALE GENOMIC DNA]</scope>
    <source>
        <strain evidence="1 2">Hp H-34</strain>
    </source>
</reference>
<proteinExistence type="predicted"/>
<sequence>MSEVSKNTILTSFADIESVSVKKTAKINFFIEIFLVKDIHGIIFT</sequence>
<dbReference type="Proteomes" id="UP000004741">
    <property type="component" value="Unassembled WGS sequence"/>
</dbReference>
<dbReference type="PATRIC" id="fig|992069.3.peg.423"/>
<accession>J0PDV4</accession>
<evidence type="ECO:0000313" key="2">
    <source>
        <dbReference type="Proteomes" id="UP000004741"/>
    </source>
</evidence>
<name>J0PDV4_HELPX</name>
<gene>
    <name evidence="1" type="ORF">HPHPH34_0440</name>
</gene>
<dbReference type="EMBL" id="AKPH01000002">
    <property type="protein sequence ID" value="EJB96715.1"/>
    <property type="molecule type" value="Genomic_DNA"/>
</dbReference>
<evidence type="ECO:0000313" key="1">
    <source>
        <dbReference type="EMBL" id="EJB96715.1"/>
    </source>
</evidence>